<evidence type="ECO:0000313" key="3">
    <source>
        <dbReference type="EMBL" id="TNV82252.1"/>
    </source>
</evidence>
<name>A0A8J8NUI9_HALGN</name>
<proteinExistence type="predicted"/>
<feature type="compositionally biased region" description="Polar residues" evidence="2">
    <location>
        <begin position="552"/>
        <end position="561"/>
    </location>
</feature>
<feature type="coiled-coil region" evidence="1">
    <location>
        <begin position="333"/>
        <end position="375"/>
    </location>
</feature>
<evidence type="ECO:0000256" key="1">
    <source>
        <dbReference type="SAM" id="Coils"/>
    </source>
</evidence>
<protein>
    <submittedName>
        <fullName evidence="3">Uncharacterized protein</fullName>
    </submittedName>
</protein>
<feature type="region of interest" description="Disordered" evidence="2">
    <location>
        <begin position="532"/>
        <end position="583"/>
    </location>
</feature>
<keyword evidence="1" id="KW-0175">Coiled coil</keyword>
<organism evidence="3 4">
    <name type="scientific">Halteria grandinella</name>
    <dbReference type="NCBI Taxonomy" id="5974"/>
    <lineage>
        <taxon>Eukaryota</taxon>
        <taxon>Sar</taxon>
        <taxon>Alveolata</taxon>
        <taxon>Ciliophora</taxon>
        <taxon>Intramacronucleata</taxon>
        <taxon>Spirotrichea</taxon>
        <taxon>Stichotrichia</taxon>
        <taxon>Sporadotrichida</taxon>
        <taxon>Halteriidae</taxon>
        <taxon>Halteria</taxon>
    </lineage>
</organism>
<dbReference type="Proteomes" id="UP000785679">
    <property type="component" value="Unassembled WGS sequence"/>
</dbReference>
<reference evidence="3" key="1">
    <citation type="submission" date="2019-06" db="EMBL/GenBank/DDBJ databases">
        <authorList>
            <person name="Zheng W."/>
        </authorList>
    </citation>
    <scope>NUCLEOTIDE SEQUENCE</scope>
    <source>
        <strain evidence="3">QDHG01</strain>
    </source>
</reference>
<dbReference type="AlphaFoldDB" id="A0A8J8NUI9"/>
<evidence type="ECO:0000313" key="4">
    <source>
        <dbReference type="Proteomes" id="UP000785679"/>
    </source>
</evidence>
<feature type="coiled-coil region" evidence="1">
    <location>
        <begin position="134"/>
        <end position="161"/>
    </location>
</feature>
<evidence type="ECO:0000256" key="2">
    <source>
        <dbReference type="SAM" id="MobiDB-lite"/>
    </source>
</evidence>
<gene>
    <name evidence="3" type="ORF">FGO68_gene11832</name>
</gene>
<feature type="compositionally biased region" description="Acidic residues" evidence="2">
    <location>
        <begin position="572"/>
        <end position="583"/>
    </location>
</feature>
<accession>A0A8J8NUI9</accession>
<sequence>MGLKLDGIISPMTPMRISNFNFTIRKPSNLPSPLPHRRPAKQLPLSKFLEPHYPKHSPRRLNTDLYQKLEEQAREQDQRIIKEKMKEVLAKTMEMKARLFREGKERCGKCLLVRPCKHHERQVLLDNGEIDSEEEREFQERKELQQRIQEEAKTMRMITLQTQESPKGAEKKKPNWSQIQPPKVQLIINTGRSPQTTQRIEYIDTMRGSPKNLDDLARPYSIIATSREEDYNLELQRSEILGYKNTRSFFLRRLNIRKIKHLDELQNERNQHLISTLQSERKTQSVSVRYRDANGFTMRRASLEQSTLRNNISPQKAKALHPFVQIQNSINRVEKLTRLLQAEEYKLEKEYQQFVIDYNRQLREEEQQRINEERKQKRMSIIKEVLAGNTQLMESLYQRSHLSESISKQKASVINGDPLYQVSLLKTRRTEEDYDIDRSQIKQSVDDDNIEGREHDLEVNASTIQEQSQRRKSLEEDEEIAKINNSEETQLKIEENKVIAVKKAGLHHTNAEQDLGLQEEPENCQNQNQQTFYLEPDDDDSPSPIQDKSPSHYQHQTSHGPQHSKALCNEIIPEDDDENDGMN</sequence>
<keyword evidence="4" id="KW-1185">Reference proteome</keyword>
<comment type="caution">
    <text evidence="3">The sequence shown here is derived from an EMBL/GenBank/DDBJ whole genome shotgun (WGS) entry which is preliminary data.</text>
</comment>
<dbReference type="EMBL" id="RRYP01005197">
    <property type="protein sequence ID" value="TNV82252.1"/>
    <property type="molecule type" value="Genomic_DNA"/>
</dbReference>